<name>A0A2H4IB08_9CAUD</name>
<reference evidence="1 2" key="1">
    <citation type="submission" date="2017-04" db="EMBL/GenBank/DDBJ databases">
        <authorList>
            <person name="Afonso C.L."/>
            <person name="Miller P.J."/>
            <person name="Scott M.A."/>
            <person name="Spackman E."/>
            <person name="Goraichik I."/>
            <person name="Dimitrov K.M."/>
            <person name="Suarez D.L."/>
            <person name="Swayne D.E."/>
        </authorList>
    </citation>
    <scope>NUCLEOTIDE SEQUENCE [LARGE SCALE GENOMIC DNA]</scope>
</reference>
<sequence length="73" mass="8063">MLNYSMGKSHVQQEPATEWTIVHNFGRPVVVTTCVNMPDGLLHQVLPLDVVIVDNNTVKVTFPYAVSGEVRVA</sequence>
<evidence type="ECO:0000313" key="2">
    <source>
        <dbReference type="Proteomes" id="UP000240568"/>
    </source>
</evidence>
<dbReference type="EMBL" id="KY984068">
    <property type="protein sequence ID" value="ARW58735.1"/>
    <property type="molecule type" value="Genomic_DNA"/>
</dbReference>
<organism evidence="1 2">
    <name type="scientific">Erwinia phage vB_EamM_Y3</name>
    <dbReference type="NCBI Taxonomy" id="1983553"/>
    <lineage>
        <taxon>Viruses</taxon>
        <taxon>Duplodnaviria</taxon>
        <taxon>Heunggongvirae</taxon>
        <taxon>Uroviricota</taxon>
        <taxon>Caudoviricetes</taxon>
        <taxon>Sasquatchvirus</taxon>
        <taxon>Sasquatchvirus Y3</taxon>
    </lineage>
</organism>
<accession>A0A2H4IB08</accession>
<keyword evidence="2" id="KW-1185">Reference proteome</keyword>
<protein>
    <submittedName>
        <fullName evidence="1">Uncharacterized protein</fullName>
    </submittedName>
</protein>
<dbReference type="Proteomes" id="UP000240568">
    <property type="component" value="Segment"/>
</dbReference>
<gene>
    <name evidence="1" type="ORF">Y3_095</name>
</gene>
<proteinExistence type="predicted"/>
<evidence type="ECO:0000313" key="1">
    <source>
        <dbReference type="EMBL" id="ARW58735.1"/>
    </source>
</evidence>